<dbReference type="STRING" id="1156985.SAMN04488118_11289"/>
<gene>
    <name evidence="3" type="ORF">SAMN04488118_11289</name>
</gene>
<dbReference type="OrthoDB" id="9815697at2"/>
<evidence type="ECO:0000313" key="3">
    <source>
        <dbReference type="EMBL" id="SCZ71695.1"/>
    </source>
</evidence>
<dbReference type="Pfam" id="PF01381">
    <property type="entry name" value="HTH_3"/>
    <property type="match status" value="1"/>
</dbReference>
<proteinExistence type="predicted"/>
<dbReference type="InterPro" id="IPR010982">
    <property type="entry name" value="Lambda_DNA-bd_dom_sf"/>
</dbReference>
<dbReference type="CDD" id="cd00093">
    <property type="entry name" value="HTH_XRE"/>
    <property type="match status" value="1"/>
</dbReference>
<dbReference type="RefSeq" id="WP_090220742.1">
    <property type="nucleotide sequence ID" value="NZ_FMWG01000012.1"/>
</dbReference>
<dbReference type="InterPro" id="IPR011051">
    <property type="entry name" value="RmlC_Cupin_sf"/>
</dbReference>
<organism evidence="3 4">
    <name type="scientific">Epibacterium ulvae</name>
    <dbReference type="NCBI Taxonomy" id="1156985"/>
    <lineage>
        <taxon>Bacteria</taxon>
        <taxon>Pseudomonadati</taxon>
        <taxon>Pseudomonadota</taxon>
        <taxon>Alphaproteobacteria</taxon>
        <taxon>Rhodobacterales</taxon>
        <taxon>Roseobacteraceae</taxon>
        <taxon>Epibacterium</taxon>
    </lineage>
</organism>
<dbReference type="GO" id="GO:0005829">
    <property type="term" value="C:cytosol"/>
    <property type="evidence" value="ECO:0007669"/>
    <property type="project" value="TreeGrafter"/>
</dbReference>
<sequence length="182" mass="19849">MSPNDLIARAIKRERNRKGMSLSALAEAADLAKSTLSNLEAGKGNPSIETLWAIAEALGVTFSTLFEVSAPELRLIRAHEGATVDSDHAPYQTTLLDNCPVGVRRDLYRVDLEPGAPRRSSPHPAGTVEHVVICRGQARVGPRGEEEVLNSGDYFRYPADGTHIYEALEGQTQMIVVIETRD</sequence>
<dbReference type="EMBL" id="FMWG01000012">
    <property type="protein sequence ID" value="SCZ71695.1"/>
    <property type="molecule type" value="Genomic_DNA"/>
</dbReference>
<dbReference type="InterPro" id="IPR014710">
    <property type="entry name" value="RmlC-like_jellyroll"/>
</dbReference>
<dbReference type="SMART" id="SM00530">
    <property type="entry name" value="HTH_XRE"/>
    <property type="match status" value="1"/>
</dbReference>
<dbReference type="Gene3D" id="2.60.120.10">
    <property type="entry name" value="Jelly Rolls"/>
    <property type="match status" value="1"/>
</dbReference>
<dbReference type="PROSITE" id="PS50943">
    <property type="entry name" value="HTH_CROC1"/>
    <property type="match status" value="1"/>
</dbReference>
<dbReference type="GO" id="GO:0003700">
    <property type="term" value="F:DNA-binding transcription factor activity"/>
    <property type="evidence" value="ECO:0007669"/>
    <property type="project" value="TreeGrafter"/>
</dbReference>
<keyword evidence="4" id="KW-1185">Reference proteome</keyword>
<dbReference type="CDD" id="cd02209">
    <property type="entry name" value="cupin_XRE_C"/>
    <property type="match status" value="1"/>
</dbReference>
<evidence type="ECO:0000259" key="2">
    <source>
        <dbReference type="PROSITE" id="PS50943"/>
    </source>
</evidence>
<keyword evidence="1" id="KW-0238">DNA-binding</keyword>
<dbReference type="SUPFAM" id="SSF51182">
    <property type="entry name" value="RmlC-like cupins"/>
    <property type="match status" value="1"/>
</dbReference>
<name>A0A1G5RCB5_9RHOB</name>
<dbReference type="Gene3D" id="1.10.260.40">
    <property type="entry name" value="lambda repressor-like DNA-binding domains"/>
    <property type="match status" value="1"/>
</dbReference>
<reference evidence="3 4" key="1">
    <citation type="submission" date="2016-10" db="EMBL/GenBank/DDBJ databases">
        <authorList>
            <person name="de Groot N.N."/>
        </authorList>
    </citation>
    <scope>NUCLEOTIDE SEQUENCE [LARGE SCALE GENOMIC DNA]</scope>
    <source>
        <strain evidence="3 4">U95</strain>
    </source>
</reference>
<accession>A0A1G5RCB5</accession>
<protein>
    <submittedName>
        <fullName evidence="3">Transcriptional regulator, XRE family with cupin sensor</fullName>
    </submittedName>
</protein>
<dbReference type="InterPro" id="IPR050807">
    <property type="entry name" value="TransReg_Diox_bact_type"/>
</dbReference>
<dbReference type="InterPro" id="IPR001387">
    <property type="entry name" value="Cro/C1-type_HTH"/>
</dbReference>
<dbReference type="PANTHER" id="PTHR46797">
    <property type="entry name" value="HTH-TYPE TRANSCRIPTIONAL REGULATOR"/>
    <property type="match status" value="1"/>
</dbReference>
<dbReference type="AlphaFoldDB" id="A0A1G5RCB5"/>
<dbReference type="PANTHER" id="PTHR46797:SF1">
    <property type="entry name" value="METHYLPHOSPHONATE SYNTHASE"/>
    <property type="match status" value="1"/>
</dbReference>
<evidence type="ECO:0000313" key="4">
    <source>
        <dbReference type="Proteomes" id="UP000198767"/>
    </source>
</evidence>
<dbReference type="SUPFAM" id="SSF47413">
    <property type="entry name" value="lambda repressor-like DNA-binding domains"/>
    <property type="match status" value="1"/>
</dbReference>
<feature type="domain" description="HTH cro/C1-type" evidence="2">
    <location>
        <begin position="11"/>
        <end position="65"/>
    </location>
</feature>
<evidence type="ECO:0000256" key="1">
    <source>
        <dbReference type="ARBA" id="ARBA00023125"/>
    </source>
</evidence>
<dbReference type="Proteomes" id="UP000198767">
    <property type="component" value="Unassembled WGS sequence"/>
</dbReference>
<dbReference type="GO" id="GO:0003677">
    <property type="term" value="F:DNA binding"/>
    <property type="evidence" value="ECO:0007669"/>
    <property type="project" value="UniProtKB-KW"/>
</dbReference>